<feature type="compositionally biased region" description="Low complexity" evidence="11">
    <location>
        <begin position="78"/>
        <end position="95"/>
    </location>
</feature>
<keyword evidence="9" id="KW-0131">Cell cycle</keyword>
<dbReference type="Pfam" id="PF01926">
    <property type="entry name" value="MMR_HSR1"/>
    <property type="match status" value="1"/>
</dbReference>
<dbReference type="InterPro" id="IPR019987">
    <property type="entry name" value="GTP-bd_ribosome_bio_YsxC"/>
</dbReference>
<dbReference type="InterPro" id="IPR005225">
    <property type="entry name" value="Small_GTP-bd"/>
</dbReference>
<dbReference type="GO" id="GO:0005525">
    <property type="term" value="F:GTP binding"/>
    <property type="evidence" value="ECO:0007669"/>
    <property type="project" value="UniProtKB-KW"/>
</dbReference>
<dbReference type="NCBIfam" id="TIGR03598">
    <property type="entry name" value="GTPase_YsxC"/>
    <property type="match status" value="1"/>
</dbReference>
<keyword evidence="7" id="KW-0342">GTP-binding</keyword>
<proteinExistence type="inferred from homology"/>
<dbReference type="Proteomes" id="UP000002630">
    <property type="component" value="Linkage Group LG26"/>
</dbReference>
<keyword evidence="4" id="KW-0479">Metal-binding</keyword>
<dbReference type="InterPro" id="IPR002885">
    <property type="entry name" value="PPR_rpt"/>
</dbReference>
<feature type="compositionally biased region" description="Basic and acidic residues" evidence="11">
    <location>
        <begin position="144"/>
        <end position="153"/>
    </location>
</feature>
<feature type="compositionally biased region" description="Acidic residues" evidence="11">
    <location>
        <begin position="298"/>
        <end position="325"/>
    </location>
</feature>
<evidence type="ECO:0000256" key="6">
    <source>
        <dbReference type="ARBA" id="ARBA00022842"/>
    </source>
</evidence>
<evidence type="ECO:0000256" key="1">
    <source>
        <dbReference type="ARBA" id="ARBA00001946"/>
    </source>
</evidence>
<comment type="cofactor">
    <cofactor evidence="1">
        <name>Mg(2+)</name>
        <dbReference type="ChEBI" id="CHEBI:18420"/>
    </cofactor>
</comment>
<dbReference type="AlphaFoldDB" id="D8LT72"/>
<dbReference type="GO" id="GO:0051301">
    <property type="term" value="P:cell division"/>
    <property type="evidence" value="ECO:0007669"/>
    <property type="project" value="UniProtKB-KW"/>
</dbReference>
<feature type="compositionally biased region" description="Low complexity" evidence="11">
    <location>
        <begin position="111"/>
        <end position="121"/>
    </location>
</feature>
<dbReference type="STRING" id="2880.D8LT72"/>
<feature type="region of interest" description="Disordered" evidence="11">
    <location>
        <begin position="24"/>
        <end position="189"/>
    </location>
</feature>
<feature type="compositionally biased region" description="Basic and acidic residues" evidence="11">
    <location>
        <begin position="68"/>
        <end position="77"/>
    </location>
</feature>
<evidence type="ECO:0000256" key="3">
    <source>
        <dbReference type="ARBA" id="ARBA00022618"/>
    </source>
</evidence>
<dbReference type="GO" id="GO:0046872">
    <property type="term" value="F:metal ion binding"/>
    <property type="evidence" value="ECO:0007669"/>
    <property type="project" value="UniProtKB-KW"/>
</dbReference>
<dbReference type="InParanoid" id="D8LT72"/>
<keyword evidence="5" id="KW-0547">Nucleotide-binding</keyword>
<evidence type="ECO:0000256" key="11">
    <source>
        <dbReference type="SAM" id="MobiDB-lite"/>
    </source>
</evidence>
<evidence type="ECO:0000256" key="9">
    <source>
        <dbReference type="ARBA" id="ARBA00023306"/>
    </source>
</evidence>
<keyword evidence="6" id="KW-0460">Magnesium</keyword>
<gene>
    <name evidence="13" type="primary">YihA5</name>
    <name evidence="13" type="ORF">Esi_0081_0022</name>
</gene>
<reference evidence="13 14" key="1">
    <citation type="journal article" date="2010" name="Nature">
        <title>The Ectocarpus genome and the independent evolution of multicellularity in brown algae.</title>
        <authorList>
            <person name="Cock J.M."/>
            <person name="Sterck L."/>
            <person name="Rouze P."/>
            <person name="Scornet D."/>
            <person name="Allen A.E."/>
            <person name="Amoutzias G."/>
            <person name="Anthouard V."/>
            <person name="Artiguenave F."/>
            <person name="Aury J.M."/>
            <person name="Badger J.H."/>
            <person name="Beszteri B."/>
            <person name="Billiau K."/>
            <person name="Bonnet E."/>
            <person name="Bothwell J.H."/>
            <person name="Bowler C."/>
            <person name="Boyen C."/>
            <person name="Brownlee C."/>
            <person name="Carrano C.J."/>
            <person name="Charrier B."/>
            <person name="Cho G.Y."/>
            <person name="Coelho S.M."/>
            <person name="Collen J."/>
            <person name="Corre E."/>
            <person name="Da Silva C."/>
            <person name="Delage L."/>
            <person name="Delaroque N."/>
            <person name="Dittami S.M."/>
            <person name="Doulbeau S."/>
            <person name="Elias M."/>
            <person name="Farnham G."/>
            <person name="Gachon C.M."/>
            <person name="Gschloessl B."/>
            <person name="Heesch S."/>
            <person name="Jabbari K."/>
            <person name="Jubin C."/>
            <person name="Kawai H."/>
            <person name="Kimura K."/>
            <person name="Kloareg B."/>
            <person name="Kupper F.C."/>
            <person name="Lang D."/>
            <person name="Le Bail A."/>
            <person name="Leblanc C."/>
            <person name="Lerouge P."/>
            <person name="Lohr M."/>
            <person name="Lopez P.J."/>
            <person name="Martens C."/>
            <person name="Maumus F."/>
            <person name="Michel G."/>
            <person name="Miranda-Saavedra D."/>
            <person name="Morales J."/>
            <person name="Moreau H."/>
            <person name="Motomura T."/>
            <person name="Nagasato C."/>
            <person name="Napoli C.A."/>
            <person name="Nelson D.R."/>
            <person name="Nyvall-Collen P."/>
            <person name="Peters A.F."/>
            <person name="Pommier C."/>
            <person name="Potin P."/>
            <person name="Poulain J."/>
            <person name="Quesneville H."/>
            <person name="Read B."/>
            <person name="Rensing S.A."/>
            <person name="Ritter A."/>
            <person name="Rousvoal S."/>
            <person name="Samanta M."/>
            <person name="Samson G."/>
            <person name="Schroeder D.C."/>
            <person name="Segurens B."/>
            <person name="Strittmatter M."/>
            <person name="Tonon T."/>
            <person name="Tregear J.W."/>
            <person name="Valentin K."/>
            <person name="von Dassow P."/>
            <person name="Yamagishi T."/>
            <person name="Van de Peer Y."/>
            <person name="Wincker P."/>
        </authorList>
    </citation>
    <scope>NUCLEOTIDE SEQUENCE [LARGE SCALE GENOMIC DNA]</scope>
    <source>
        <strain evidence="14">Ec32 / CCAP1310/4</strain>
    </source>
</reference>
<evidence type="ECO:0000256" key="4">
    <source>
        <dbReference type="ARBA" id="ARBA00022723"/>
    </source>
</evidence>
<evidence type="ECO:0000256" key="8">
    <source>
        <dbReference type="ARBA" id="ARBA00023210"/>
    </source>
</evidence>
<name>D8LT72_ECTSI</name>
<dbReference type="OrthoDB" id="204769at2759"/>
<dbReference type="PANTHER" id="PTHR11649">
    <property type="entry name" value="MSS1/TRME-RELATED GTP-BINDING PROTEIN"/>
    <property type="match status" value="1"/>
</dbReference>
<evidence type="ECO:0000256" key="10">
    <source>
        <dbReference type="PROSITE-ProRule" id="PRU00708"/>
    </source>
</evidence>
<dbReference type="InterPro" id="IPR027417">
    <property type="entry name" value="P-loop_NTPase"/>
</dbReference>
<dbReference type="PANTHER" id="PTHR11649:SF13">
    <property type="entry name" value="ENGB-TYPE G DOMAIN-CONTAINING PROTEIN"/>
    <property type="match status" value="1"/>
</dbReference>
<dbReference type="InterPro" id="IPR006073">
    <property type="entry name" value="GTP-bd"/>
</dbReference>
<dbReference type="CDD" id="cd01876">
    <property type="entry name" value="YihA_EngB"/>
    <property type="match status" value="1"/>
</dbReference>
<keyword evidence="14" id="KW-1185">Reference proteome</keyword>
<dbReference type="SUPFAM" id="SSF52540">
    <property type="entry name" value="P-loop containing nucleoside triphosphate hydrolases"/>
    <property type="match status" value="1"/>
</dbReference>
<organism evidence="13 14">
    <name type="scientific">Ectocarpus siliculosus</name>
    <name type="common">Brown alga</name>
    <name type="synonym">Conferva siliculosa</name>
    <dbReference type="NCBI Taxonomy" id="2880"/>
    <lineage>
        <taxon>Eukaryota</taxon>
        <taxon>Sar</taxon>
        <taxon>Stramenopiles</taxon>
        <taxon>Ochrophyta</taxon>
        <taxon>PX clade</taxon>
        <taxon>Phaeophyceae</taxon>
        <taxon>Ectocarpales</taxon>
        <taxon>Ectocarpaceae</taxon>
        <taxon>Ectocarpus</taxon>
    </lineage>
</organism>
<evidence type="ECO:0000259" key="12">
    <source>
        <dbReference type="PROSITE" id="PS51706"/>
    </source>
</evidence>
<keyword evidence="8" id="KW-0717">Septation</keyword>
<keyword evidence="3" id="KW-0132">Cell division</keyword>
<feature type="domain" description="EngB-type G" evidence="12">
    <location>
        <begin position="471"/>
        <end position="656"/>
    </location>
</feature>
<feature type="region of interest" description="Disordered" evidence="11">
    <location>
        <begin position="289"/>
        <end position="325"/>
    </location>
</feature>
<dbReference type="PROSITE" id="PS51706">
    <property type="entry name" value="G_ENGB"/>
    <property type="match status" value="1"/>
</dbReference>
<dbReference type="InterPro" id="IPR030393">
    <property type="entry name" value="G_ENGB_dom"/>
</dbReference>
<accession>D8LT72</accession>
<dbReference type="Gene3D" id="3.40.50.300">
    <property type="entry name" value="P-loop containing nucleotide triphosphate hydrolases"/>
    <property type="match status" value="1"/>
</dbReference>
<dbReference type="EMBL" id="FN649751">
    <property type="protein sequence ID" value="CBN77943.1"/>
    <property type="molecule type" value="Genomic_DNA"/>
</dbReference>
<dbReference type="NCBIfam" id="TIGR00231">
    <property type="entry name" value="small_GTP"/>
    <property type="match status" value="1"/>
</dbReference>
<dbReference type="PROSITE" id="PS51375">
    <property type="entry name" value="PPR"/>
    <property type="match status" value="1"/>
</dbReference>
<evidence type="ECO:0000256" key="7">
    <source>
        <dbReference type="ARBA" id="ARBA00023134"/>
    </source>
</evidence>
<sequence>MRLEKLAKWKAMMQSGELEEIARNALSQDVMEQEEDMEAAGSRRTGRKNRNKAEPAAQSDDLSDLDMYFDKQSDWRDSSSSAAPTTPAGPLPSSGQAAGRRRGKAVEGDDLAAQLAAGLGLNVVAPSSSSRPSTGTEEEAATAMHEKDGRYQDDSEEEEEEMMMMDEDSSGARLGGWFNDGQNASRRERTRAIRKEEKEGKSAEKVIAMVVSAAERDGVRDDRYFSFALKTLARMGRLDLSLRVNEMRETYLEDGELESHDRMTTAGLAVACLRAGDETSALEMLESAVKPYSSSTPEENEELQVEQEEEEEEEEEEEGEDWEALEAEEELEKILEAEGEVLPELLDFYLERGHKESSQEAAAGLRKTLDRALRQGDFAPSSAAAAAAAPSSLSAPPPSGALTVWAYNQLIRRLGKADRLSDVFEVLDGMARLGVENNHETLEFATNAAIKEVEFETRAVSMKTLPSGKAALPEVVFVGRSNVGKSSLVNMLVNRKTLAPTSAVPGFTQHFNYYAVNKGRRKSPSFFLVDVPGLGYARADDGRMDSWKSTLQRYLGVRENLRVVFHLIDGRTGLQKADEQLISLMMNENEGRSSYVVVVTKCDKVNDKKLKGVTEKVRQTLDKNGFPKTTPVIPTSAKSRQGRVELLGYLRLVFDVDRRKGKGPAGATAAGPPQEEWEGALQGGERRRQR</sequence>
<evidence type="ECO:0000313" key="14">
    <source>
        <dbReference type="Proteomes" id="UP000002630"/>
    </source>
</evidence>
<feature type="region of interest" description="Disordered" evidence="11">
    <location>
        <begin position="660"/>
        <end position="690"/>
    </location>
</feature>
<dbReference type="HAMAP" id="MF_00321">
    <property type="entry name" value="GTPase_EngB"/>
    <property type="match status" value="1"/>
</dbReference>
<feature type="compositionally biased region" description="Acidic residues" evidence="11">
    <location>
        <begin position="154"/>
        <end position="169"/>
    </location>
</feature>
<dbReference type="eggNOG" id="KOG2486">
    <property type="taxonomic scope" value="Eukaryota"/>
</dbReference>
<evidence type="ECO:0000256" key="2">
    <source>
        <dbReference type="ARBA" id="ARBA00009638"/>
    </source>
</evidence>
<evidence type="ECO:0000256" key="5">
    <source>
        <dbReference type="ARBA" id="ARBA00022741"/>
    </source>
</evidence>
<protein>
    <submittedName>
        <fullName evidence="13">YihA5, YihA/EngB-like GTPase</fullName>
    </submittedName>
</protein>
<feature type="compositionally biased region" description="Polar residues" evidence="11">
    <location>
        <begin position="125"/>
        <end position="135"/>
    </location>
</feature>
<dbReference type="NCBIfam" id="TIGR00756">
    <property type="entry name" value="PPR"/>
    <property type="match status" value="1"/>
</dbReference>
<comment type="similarity">
    <text evidence="2">Belongs to the TRAFAC class TrmE-Era-EngA-EngB-Septin-like GTPase superfamily. EngB GTPase family.</text>
</comment>
<evidence type="ECO:0000313" key="13">
    <source>
        <dbReference type="EMBL" id="CBN77943.1"/>
    </source>
</evidence>
<dbReference type="EMBL" id="FN649047">
    <property type="protein sequence ID" value="CBN77943.1"/>
    <property type="molecule type" value="Genomic_DNA"/>
</dbReference>
<feature type="repeat" description="PPR" evidence="10">
    <location>
        <begin position="403"/>
        <end position="437"/>
    </location>
</feature>